<protein>
    <submittedName>
        <fullName evidence="3">Uncharacterized protein</fullName>
    </submittedName>
</protein>
<sequence length="530" mass="60553">MSITHNPDRLIPFAKDHDRLQLALLYIEAESERHKETEVALEALRIDEETIRQCLEKYSKIRETKIKRYIHEHHPAKYIDSTGRPAGPSTDNELADDQNRAKTKGWRDQEMERAFEMERSDMNTLTVIMKRIQEIEDERRRLSERAAQKEGISKLIEELHATAFDGATPEFPHEDQLEALVEVAKIALKGEQAVLDKLHEENGLVELDQLAHSAQGALYDIFEAGNEMRRNFNRERPIVLTIFITKEFLKLAIINRCKTAAQRCQAWKEGTDNHFSQHPDTLLSPRAQAGIPQHNHKELLSIFFRAVPPASVTAVHHQVHQARNEIQTAINATKRMKGQAEISVTKAKTMLELRRRQLAAARSQILDHVIDPEKCPLEQRAEQLPDYPEQLSIHVNAYVNDIVRSRLNRARRTTHPPVLLPARFQPPTYDELDDPELLRRHYQREVPPVEGATPEYSAKPNYGENIQTDTSEIGPTIQGELEELVSNAREQLGLKSKAQRDQFNEMIGTVIGMMEGSGINLIMPGPGARF</sequence>
<accession>A0A8H3GIA3</accession>
<comment type="caution">
    <text evidence="3">The sequence shown here is derived from an EMBL/GenBank/DDBJ whole genome shotgun (WGS) entry which is preliminary data.</text>
</comment>
<keyword evidence="1" id="KW-0175">Coiled coil</keyword>
<gene>
    <name evidence="3" type="ORF">RDB_LOCUS42013</name>
</gene>
<dbReference type="EMBL" id="CAJMWZ010002230">
    <property type="protein sequence ID" value="CAE6451674.1"/>
    <property type="molecule type" value="Genomic_DNA"/>
</dbReference>
<dbReference type="AlphaFoldDB" id="A0A8H3GIA3"/>
<name>A0A8H3GIA3_9AGAM</name>
<dbReference type="Proteomes" id="UP000663850">
    <property type="component" value="Unassembled WGS sequence"/>
</dbReference>
<evidence type="ECO:0000313" key="3">
    <source>
        <dbReference type="EMBL" id="CAE6451674.1"/>
    </source>
</evidence>
<evidence type="ECO:0000256" key="1">
    <source>
        <dbReference type="SAM" id="Coils"/>
    </source>
</evidence>
<proteinExistence type="predicted"/>
<evidence type="ECO:0000256" key="2">
    <source>
        <dbReference type="SAM" id="MobiDB-lite"/>
    </source>
</evidence>
<feature type="region of interest" description="Disordered" evidence="2">
    <location>
        <begin position="78"/>
        <end position="101"/>
    </location>
</feature>
<reference evidence="3" key="1">
    <citation type="submission" date="2021-01" db="EMBL/GenBank/DDBJ databases">
        <authorList>
            <person name="Kaushik A."/>
        </authorList>
    </citation>
    <scope>NUCLEOTIDE SEQUENCE</scope>
    <source>
        <strain evidence="3">Type strain: AG8-Rh-89/</strain>
    </source>
</reference>
<evidence type="ECO:0000313" key="4">
    <source>
        <dbReference type="Proteomes" id="UP000663850"/>
    </source>
</evidence>
<feature type="coiled-coil region" evidence="1">
    <location>
        <begin position="125"/>
        <end position="152"/>
    </location>
</feature>
<organism evidence="3 4">
    <name type="scientific">Rhizoctonia solani</name>
    <dbReference type="NCBI Taxonomy" id="456999"/>
    <lineage>
        <taxon>Eukaryota</taxon>
        <taxon>Fungi</taxon>
        <taxon>Dikarya</taxon>
        <taxon>Basidiomycota</taxon>
        <taxon>Agaricomycotina</taxon>
        <taxon>Agaricomycetes</taxon>
        <taxon>Cantharellales</taxon>
        <taxon>Ceratobasidiaceae</taxon>
        <taxon>Rhizoctonia</taxon>
    </lineage>
</organism>